<keyword evidence="2" id="KW-1185">Reference proteome</keyword>
<comment type="caution">
    <text evidence="1">The sequence shown here is derived from an EMBL/GenBank/DDBJ whole genome shotgun (WGS) entry which is preliminary data.</text>
</comment>
<accession>A0ACC1QS35</accession>
<evidence type="ECO:0000313" key="1">
    <source>
        <dbReference type="EMBL" id="KAJ3491559.1"/>
    </source>
</evidence>
<organism evidence="1 2">
    <name type="scientific">Lecanicillium saksenae</name>
    <dbReference type="NCBI Taxonomy" id="468837"/>
    <lineage>
        <taxon>Eukaryota</taxon>
        <taxon>Fungi</taxon>
        <taxon>Dikarya</taxon>
        <taxon>Ascomycota</taxon>
        <taxon>Pezizomycotina</taxon>
        <taxon>Sordariomycetes</taxon>
        <taxon>Hypocreomycetidae</taxon>
        <taxon>Hypocreales</taxon>
        <taxon>Cordycipitaceae</taxon>
        <taxon>Lecanicillium</taxon>
    </lineage>
</organism>
<dbReference type="EMBL" id="JANAKD010000641">
    <property type="protein sequence ID" value="KAJ3491559.1"/>
    <property type="molecule type" value="Genomic_DNA"/>
</dbReference>
<evidence type="ECO:0000313" key="2">
    <source>
        <dbReference type="Proteomes" id="UP001148737"/>
    </source>
</evidence>
<gene>
    <name evidence="1" type="ORF">NLG97_g5569</name>
</gene>
<proteinExistence type="predicted"/>
<name>A0ACC1QS35_9HYPO</name>
<protein>
    <submittedName>
        <fullName evidence="1">Uncharacterized protein</fullName>
    </submittedName>
</protein>
<dbReference type="Proteomes" id="UP001148737">
    <property type="component" value="Unassembled WGS sequence"/>
</dbReference>
<reference evidence="1" key="1">
    <citation type="submission" date="2022-07" db="EMBL/GenBank/DDBJ databases">
        <title>Genome Sequence of Lecanicillium saksenae.</title>
        <authorList>
            <person name="Buettner E."/>
        </authorList>
    </citation>
    <scope>NUCLEOTIDE SEQUENCE</scope>
    <source>
        <strain evidence="1">VT-O1</strain>
    </source>
</reference>
<sequence>MHIKFVCSIAALSLASLAQALPDPTKALKERANIYSTVWCGPVLAKAATKVQAEWTIPNVSLPNPGGSPVPDLEFYQWVGIDGVGGSGCGNALLQGGTSQVWNPKIGAFTYDVWYEFWTPENTPSWHQQQPQVGPGDTVRVTVTAHPSGLKGTVLIENLTRGTQAIYYPEAVGNYPLCYQHVEWVNEAPSQLLPSFPDFSFTSLSAWDANGNRFNAAGSDLWYLDGSGAQCSSTLSRDGSSVHYSNASPRSK</sequence>